<accession>A0A1G2ELJ9</accession>
<gene>
    <name evidence="2" type="ORF">A2427_04170</name>
</gene>
<evidence type="ECO:0000256" key="1">
    <source>
        <dbReference type="SAM" id="Coils"/>
    </source>
</evidence>
<feature type="coiled-coil region" evidence="1">
    <location>
        <begin position="41"/>
        <end position="75"/>
    </location>
</feature>
<sequence length="110" mass="12658">MALQTKRQLEILLGESREDRARLVAEVSKALADNRVFRERVLQLESAYEAQRVRIERLEKDNEKLNSLLSAKSRDFLEADGNLSKALEERESAMRIADALLKAFNEIWGI</sequence>
<keyword evidence="1" id="KW-0175">Coiled coil</keyword>
<dbReference type="Proteomes" id="UP000176326">
    <property type="component" value="Unassembled WGS sequence"/>
</dbReference>
<dbReference type="AlphaFoldDB" id="A0A1G2ELJ9"/>
<name>A0A1G2ELJ9_9BACT</name>
<dbReference type="EMBL" id="MHMN01000057">
    <property type="protein sequence ID" value="OGZ26649.1"/>
    <property type="molecule type" value="Genomic_DNA"/>
</dbReference>
<evidence type="ECO:0000313" key="3">
    <source>
        <dbReference type="Proteomes" id="UP000176326"/>
    </source>
</evidence>
<organism evidence="2 3">
    <name type="scientific">Candidatus Nealsonbacteria bacterium RIFOXYC1_FULL_40_7</name>
    <dbReference type="NCBI Taxonomy" id="1801678"/>
    <lineage>
        <taxon>Bacteria</taxon>
        <taxon>Candidatus Nealsoniibacteriota</taxon>
    </lineage>
</organism>
<comment type="caution">
    <text evidence="2">The sequence shown here is derived from an EMBL/GenBank/DDBJ whole genome shotgun (WGS) entry which is preliminary data.</text>
</comment>
<proteinExistence type="predicted"/>
<evidence type="ECO:0000313" key="2">
    <source>
        <dbReference type="EMBL" id="OGZ26649.1"/>
    </source>
</evidence>
<protein>
    <submittedName>
        <fullName evidence="2">Uncharacterized protein</fullName>
    </submittedName>
</protein>
<reference evidence="2 3" key="1">
    <citation type="journal article" date="2016" name="Nat. Commun.">
        <title>Thousands of microbial genomes shed light on interconnected biogeochemical processes in an aquifer system.</title>
        <authorList>
            <person name="Anantharaman K."/>
            <person name="Brown C.T."/>
            <person name="Hug L.A."/>
            <person name="Sharon I."/>
            <person name="Castelle C.J."/>
            <person name="Probst A.J."/>
            <person name="Thomas B.C."/>
            <person name="Singh A."/>
            <person name="Wilkins M.J."/>
            <person name="Karaoz U."/>
            <person name="Brodie E.L."/>
            <person name="Williams K.H."/>
            <person name="Hubbard S.S."/>
            <person name="Banfield J.F."/>
        </authorList>
    </citation>
    <scope>NUCLEOTIDE SEQUENCE [LARGE SCALE GENOMIC DNA]</scope>
</reference>